<gene>
    <name evidence="6" type="ORF">ACFPM7_21655</name>
</gene>
<evidence type="ECO:0000256" key="3">
    <source>
        <dbReference type="SAM" id="MobiDB-lite"/>
    </source>
</evidence>
<feature type="domain" description="Pirin C-terminal" evidence="5">
    <location>
        <begin position="201"/>
        <end position="288"/>
    </location>
</feature>
<dbReference type="InterPro" id="IPR008778">
    <property type="entry name" value="Pirin_C_dom"/>
</dbReference>
<name>A0ABW0ETY1_9PSEU</name>
<dbReference type="RefSeq" id="WP_378249521.1">
    <property type="nucleotide sequence ID" value="NZ_JBHSKF010000012.1"/>
</dbReference>
<reference evidence="7" key="1">
    <citation type="journal article" date="2019" name="Int. J. Syst. Evol. Microbiol.">
        <title>The Global Catalogue of Microorganisms (GCM) 10K type strain sequencing project: providing services to taxonomists for standard genome sequencing and annotation.</title>
        <authorList>
            <consortium name="The Broad Institute Genomics Platform"/>
            <consortium name="The Broad Institute Genome Sequencing Center for Infectious Disease"/>
            <person name="Wu L."/>
            <person name="Ma J."/>
        </authorList>
    </citation>
    <scope>NUCLEOTIDE SEQUENCE [LARGE SCALE GENOMIC DNA]</scope>
    <source>
        <strain evidence="7">CCUG 59778</strain>
    </source>
</reference>
<dbReference type="InterPro" id="IPR012093">
    <property type="entry name" value="Pirin"/>
</dbReference>
<evidence type="ECO:0000259" key="5">
    <source>
        <dbReference type="Pfam" id="PF05726"/>
    </source>
</evidence>
<dbReference type="PANTHER" id="PTHR13903">
    <property type="entry name" value="PIRIN-RELATED"/>
    <property type="match status" value="1"/>
</dbReference>
<keyword evidence="7" id="KW-1185">Reference proteome</keyword>
<accession>A0ABW0ETY1</accession>
<dbReference type="InterPro" id="IPR011051">
    <property type="entry name" value="RmlC_Cupin_sf"/>
</dbReference>
<dbReference type="EMBL" id="JBHSKF010000012">
    <property type="protein sequence ID" value="MFC5289666.1"/>
    <property type="molecule type" value="Genomic_DNA"/>
</dbReference>
<organism evidence="6 7">
    <name type="scientific">Actinokineospora guangxiensis</name>
    <dbReference type="NCBI Taxonomy" id="1490288"/>
    <lineage>
        <taxon>Bacteria</taxon>
        <taxon>Bacillati</taxon>
        <taxon>Actinomycetota</taxon>
        <taxon>Actinomycetes</taxon>
        <taxon>Pseudonocardiales</taxon>
        <taxon>Pseudonocardiaceae</taxon>
        <taxon>Actinokineospora</taxon>
    </lineage>
</organism>
<sequence>MSNLDVRPPVTLCGGSGDVLSAPAFDVLPPRVTTLGDASVRRLLPTMGRRMVGAWCFLDHYGPDDIATSDGMQVPPHPHTGLQTVSWLLEGEIFHRDSLGSAQLLRPGTLGLMTAGSAIAHSEQSPPVHPSGLHGTQLWVALPEGQRHRDPSWEFHAELPAWTSGGVAGTVLLGEVEGQRSPGVVHSPMVGVDLRVSGPGTVPVERDFEYAVAVVDGRVSVGGTAVPPGSLVYLGCGRRELALSGSGRALLLGGVPFAEKIVMWWNFVARSGEEVVESVRAWERGDFGPVPGYDGDPLPAPRLPATPLLPRGRRG</sequence>
<dbReference type="Gene3D" id="2.60.120.10">
    <property type="entry name" value="Jelly Rolls"/>
    <property type="match status" value="2"/>
</dbReference>
<evidence type="ECO:0000256" key="1">
    <source>
        <dbReference type="ARBA" id="ARBA00008416"/>
    </source>
</evidence>
<dbReference type="InterPro" id="IPR003829">
    <property type="entry name" value="Pirin_N_dom"/>
</dbReference>
<feature type="compositionally biased region" description="Low complexity" evidence="3">
    <location>
        <begin position="305"/>
        <end position="315"/>
    </location>
</feature>
<evidence type="ECO:0000256" key="2">
    <source>
        <dbReference type="RuleBase" id="RU003457"/>
    </source>
</evidence>
<feature type="domain" description="Pirin N-terminal" evidence="4">
    <location>
        <begin position="40"/>
        <end position="140"/>
    </location>
</feature>
<dbReference type="Proteomes" id="UP001596157">
    <property type="component" value="Unassembled WGS sequence"/>
</dbReference>
<dbReference type="PANTHER" id="PTHR13903:SF8">
    <property type="entry name" value="PIRIN"/>
    <property type="match status" value="1"/>
</dbReference>
<dbReference type="Pfam" id="PF02678">
    <property type="entry name" value="Pirin"/>
    <property type="match status" value="1"/>
</dbReference>
<evidence type="ECO:0000313" key="7">
    <source>
        <dbReference type="Proteomes" id="UP001596157"/>
    </source>
</evidence>
<comment type="similarity">
    <text evidence="1 2">Belongs to the pirin family.</text>
</comment>
<dbReference type="InterPro" id="IPR014710">
    <property type="entry name" value="RmlC-like_jellyroll"/>
</dbReference>
<proteinExistence type="inferred from homology"/>
<protein>
    <submittedName>
        <fullName evidence="6">Pirin family protein</fullName>
    </submittedName>
</protein>
<evidence type="ECO:0000259" key="4">
    <source>
        <dbReference type="Pfam" id="PF02678"/>
    </source>
</evidence>
<feature type="region of interest" description="Disordered" evidence="3">
    <location>
        <begin position="290"/>
        <end position="315"/>
    </location>
</feature>
<dbReference type="SUPFAM" id="SSF51182">
    <property type="entry name" value="RmlC-like cupins"/>
    <property type="match status" value="1"/>
</dbReference>
<dbReference type="PIRSF" id="PIRSF006232">
    <property type="entry name" value="Pirin"/>
    <property type="match status" value="1"/>
</dbReference>
<evidence type="ECO:0000313" key="6">
    <source>
        <dbReference type="EMBL" id="MFC5289666.1"/>
    </source>
</evidence>
<comment type="caution">
    <text evidence="6">The sequence shown here is derived from an EMBL/GenBank/DDBJ whole genome shotgun (WGS) entry which is preliminary data.</text>
</comment>
<dbReference type="Pfam" id="PF05726">
    <property type="entry name" value="Pirin_C"/>
    <property type="match status" value="1"/>
</dbReference>
<dbReference type="CDD" id="cd02909">
    <property type="entry name" value="cupin_pirin_N"/>
    <property type="match status" value="1"/>
</dbReference>